<dbReference type="GO" id="GO:0019305">
    <property type="term" value="P:dTDP-rhamnose biosynthetic process"/>
    <property type="evidence" value="ECO:0007669"/>
    <property type="project" value="TreeGrafter"/>
</dbReference>
<dbReference type="EMBL" id="MFEH01000005">
    <property type="protein sequence ID" value="OGE73666.1"/>
    <property type="molecule type" value="Genomic_DNA"/>
</dbReference>
<dbReference type="PANTHER" id="PTHR21047:SF2">
    <property type="entry name" value="THYMIDINE DIPHOSPHO-4-KETO-RHAMNOSE 3,5-EPIMERASE"/>
    <property type="match status" value="1"/>
</dbReference>
<feature type="active site" description="Proton acceptor" evidence="1">
    <location>
        <position position="70"/>
    </location>
</feature>
<evidence type="ECO:0000313" key="4">
    <source>
        <dbReference type="Proteomes" id="UP000177610"/>
    </source>
</evidence>
<reference evidence="3 4" key="1">
    <citation type="journal article" date="2016" name="Nat. Commun.">
        <title>Thousands of microbial genomes shed light on interconnected biogeochemical processes in an aquifer system.</title>
        <authorList>
            <person name="Anantharaman K."/>
            <person name="Brown C.T."/>
            <person name="Hug L.A."/>
            <person name="Sharon I."/>
            <person name="Castelle C.J."/>
            <person name="Probst A.J."/>
            <person name="Thomas B.C."/>
            <person name="Singh A."/>
            <person name="Wilkins M.J."/>
            <person name="Karaoz U."/>
            <person name="Brodie E.L."/>
            <person name="Williams K.H."/>
            <person name="Hubbard S.S."/>
            <person name="Banfield J.F."/>
        </authorList>
    </citation>
    <scope>NUCLEOTIDE SEQUENCE [LARGE SCALE GENOMIC DNA]</scope>
</reference>
<dbReference type="Proteomes" id="UP000177610">
    <property type="component" value="Unassembled WGS sequence"/>
</dbReference>
<dbReference type="GO" id="GO:0005829">
    <property type="term" value="C:cytosol"/>
    <property type="evidence" value="ECO:0007669"/>
    <property type="project" value="TreeGrafter"/>
</dbReference>
<proteinExistence type="predicted"/>
<dbReference type="AlphaFoldDB" id="A0A1F5N7N0"/>
<evidence type="ECO:0000256" key="2">
    <source>
        <dbReference type="PIRSR" id="PIRSR600888-3"/>
    </source>
</evidence>
<feature type="active site" description="Proton donor" evidence="1">
    <location>
        <position position="133"/>
    </location>
</feature>
<protein>
    <submittedName>
        <fullName evidence="3">dTDP-4-dehydrorhamnose 3,5-epimerase</fullName>
    </submittedName>
</protein>
<evidence type="ECO:0000256" key="1">
    <source>
        <dbReference type="PIRSR" id="PIRSR600888-1"/>
    </source>
</evidence>
<comment type="caution">
    <text evidence="3">The sequence shown here is derived from an EMBL/GenBank/DDBJ whole genome shotgun (WGS) entry which is preliminary data.</text>
</comment>
<organism evidence="3 4">
    <name type="scientific">Candidatus Doudnabacteria bacterium RIFCSPHIGHO2_01_FULL_41_86</name>
    <dbReference type="NCBI Taxonomy" id="1817821"/>
    <lineage>
        <taxon>Bacteria</taxon>
        <taxon>Candidatus Doudnaibacteriota</taxon>
    </lineage>
</organism>
<dbReference type="GO" id="GO:0008830">
    <property type="term" value="F:dTDP-4-dehydrorhamnose 3,5-epimerase activity"/>
    <property type="evidence" value="ECO:0007669"/>
    <property type="project" value="InterPro"/>
</dbReference>
<dbReference type="SUPFAM" id="SSF51182">
    <property type="entry name" value="RmlC-like cupins"/>
    <property type="match status" value="1"/>
</dbReference>
<dbReference type="Pfam" id="PF00908">
    <property type="entry name" value="dTDP_sugar_isom"/>
    <property type="match status" value="1"/>
</dbReference>
<dbReference type="InterPro" id="IPR014710">
    <property type="entry name" value="RmlC-like_jellyroll"/>
</dbReference>
<dbReference type="InterPro" id="IPR011051">
    <property type="entry name" value="RmlC_Cupin_sf"/>
</dbReference>
<sequence>MQKMTEFKITEREIPGLLEIDVTLVEDGRGFFQEKFQKAKLVAAGFPESFVPVQENLSFNKEVGVTRGIHAEPWDKYISVVSGKVHAVFVDLRQGIDMGKHVEIVIDRSKSVFVPRGVGNSFQTLEPNTYYQYLINDHWSPDKKYLAVNLADPGLAIKWPIPLDQAIISEKDKSHPLLKDIYK</sequence>
<feature type="site" description="Participates in a stacking interaction with the thymidine ring of dTDP-4-oxo-6-deoxyglucose" evidence="2">
    <location>
        <position position="139"/>
    </location>
</feature>
<dbReference type="GO" id="GO:0000271">
    <property type="term" value="P:polysaccharide biosynthetic process"/>
    <property type="evidence" value="ECO:0007669"/>
    <property type="project" value="TreeGrafter"/>
</dbReference>
<dbReference type="STRING" id="1817821.A2717_03465"/>
<dbReference type="Gene3D" id="2.60.120.10">
    <property type="entry name" value="Jelly Rolls"/>
    <property type="match status" value="1"/>
</dbReference>
<dbReference type="InterPro" id="IPR000888">
    <property type="entry name" value="RmlC-like"/>
</dbReference>
<dbReference type="PANTHER" id="PTHR21047">
    <property type="entry name" value="DTDP-6-DEOXY-D-GLUCOSE-3,5 EPIMERASE"/>
    <property type="match status" value="1"/>
</dbReference>
<accession>A0A1F5N7N0</accession>
<evidence type="ECO:0000313" key="3">
    <source>
        <dbReference type="EMBL" id="OGE73666.1"/>
    </source>
</evidence>
<name>A0A1F5N7N0_9BACT</name>
<gene>
    <name evidence="3" type="ORF">A2717_03465</name>
</gene>